<dbReference type="InterPro" id="IPR046201">
    <property type="entry name" value="DUF6234"/>
</dbReference>
<dbReference type="RefSeq" id="WP_148082028.1">
    <property type="nucleotide sequence ID" value="NZ_RIBZ01000299.1"/>
</dbReference>
<feature type="transmembrane region" description="Helical" evidence="1">
    <location>
        <begin position="21"/>
        <end position="48"/>
    </location>
</feature>
<dbReference type="Proteomes" id="UP000275401">
    <property type="component" value="Unassembled WGS sequence"/>
</dbReference>
<name>A0A3M8VQN8_9ACTN</name>
<accession>A0A3M8VQN8</accession>
<dbReference type="EMBL" id="RIBZ01000299">
    <property type="protein sequence ID" value="RNG19437.1"/>
    <property type="molecule type" value="Genomic_DNA"/>
</dbReference>
<evidence type="ECO:0000259" key="2">
    <source>
        <dbReference type="Pfam" id="PF19747"/>
    </source>
</evidence>
<keyword evidence="4" id="KW-1185">Reference proteome</keyword>
<dbReference type="Pfam" id="PF19747">
    <property type="entry name" value="DUF6234"/>
    <property type="match status" value="1"/>
</dbReference>
<feature type="transmembrane region" description="Helical" evidence="1">
    <location>
        <begin position="60"/>
        <end position="81"/>
    </location>
</feature>
<keyword evidence="1" id="KW-0472">Membrane</keyword>
<dbReference type="AlphaFoldDB" id="A0A3M8VQN8"/>
<evidence type="ECO:0000313" key="3">
    <source>
        <dbReference type="EMBL" id="RNG19437.1"/>
    </source>
</evidence>
<organism evidence="3 4">
    <name type="scientific">Streptomyces botrytidirepellens</name>
    <dbReference type="NCBI Taxonomy" id="2486417"/>
    <lineage>
        <taxon>Bacteria</taxon>
        <taxon>Bacillati</taxon>
        <taxon>Actinomycetota</taxon>
        <taxon>Actinomycetes</taxon>
        <taxon>Kitasatosporales</taxon>
        <taxon>Streptomycetaceae</taxon>
        <taxon>Streptomyces</taxon>
    </lineage>
</organism>
<proteinExistence type="predicted"/>
<evidence type="ECO:0000256" key="1">
    <source>
        <dbReference type="SAM" id="Phobius"/>
    </source>
</evidence>
<feature type="transmembrane region" description="Helical" evidence="1">
    <location>
        <begin position="88"/>
        <end position="108"/>
    </location>
</feature>
<feature type="domain" description="DUF6234" evidence="2">
    <location>
        <begin position="17"/>
        <end position="141"/>
    </location>
</feature>
<keyword evidence="1" id="KW-1133">Transmembrane helix</keyword>
<gene>
    <name evidence="3" type="ORF">EEJ42_24900</name>
</gene>
<reference evidence="3 4" key="1">
    <citation type="submission" date="2018-11" db="EMBL/GenBank/DDBJ databases">
        <title>The Potential of Streptomyces as Biocontrol Agents against the Tomato grey mould, Botrytis cinerea (Gray mold) Frontiers in Microbiology.</title>
        <authorList>
            <person name="Li D."/>
        </authorList>
    </citation>
    <scope>NUCLEOTIDE SEQUENCE [LARGE SCALE GENOMIC DNA]</scope>
    <source>
        <strain evidence="3 4">NEAU-LD23</strain>
    </source>
</reference>
<comment type="caution">
    <text evidence="3">The sequence shown here is derived from an EMBL/GenBank/DDBJ whole genome shotgun (WGS) entry which is preliminary data.</text>
</comment>
<protein>
    <recommendedName>
        <fullName evidence="2">DUF6234 domain-containing protein</fullName>
    </recommendedName>
</protein>
<evidence type="ECO:0000313" key="4">
    <source>
        <dbReference type="Proteomes" id="UP000275401"/>
    </source>
</evidence>
<keyword evidence="1" id="KW-0812">Transmembrane</keyword>
<sequence>MTSTVPPQGSADRGIPWAVDLLLAVLLLALDAAVAFAAFFAAGLAAWGDAADGEEVSVDMGPVIGLGVVTVIAGLIAFGLIRGGRLPLAATVQCLATLALLGATLLWWSSEYRAAHPDPAPGSGYSGTYGQCRSGGDNSECAHSGG</sequence>